<organism evidence="3 4">
    <name type="scientific">Rhodofomes roseus</name>
    <dbReference type="NCBI Taxonomy" id="34475"/>
    <lineage>
        <taxon>Eukaryota</taxon>
        <taxon>Fungi</taxon>
        <taxon>Dikarya</taxon>
        <taxon>Basidiomycota</taxon>
        <taxon>Agaricomycotina</taxon>
        <taxon>Agaricomycetes</taxon>
        <taxon>Polyporales</taxon>
        <taxon>Rhodofomes</taxon>
    </lineage>
</organism>
<keyword evidence="1" id="KW-0472">Membrane</keyword>
<protein>
    <recommendedName>
        <fullName evidence="2">DUF6533 domain-containing protein</fullName>
    </recommendedName>
</protein>
<gene>
    <name evidence="3" type="ORF">EVJ58_g5297</name>
</gene>
<accession>A0A4Y9YFI8</accession>
<dbReference type="Proteomes" id="UP000298390">
    <property type="component" value="Unassembled WGS sequence"/>
</dbReference>
<dbReference type="EMBL" id="SEKV01000265">
    <property type="protein sequence ID" value="TFY60211.1"/>
    <property type="molecule type" value="Genomic_DNA"/>
</dbReference>
<keyword evidence="1" id="KW-1133">Transmembrane helix</keyword>
<proteinExistence type="predicted"/>
<comment type="caution">
    <text evidence="3">The sequence shown here is derived from an EMBL/GenBank/DDBJ whole genome shotgun (WGS) entry which is preliminary data.</text>
</comment>
<feature type="transmembrane region" description="Helical" evidence="1">
    <location>
        <begin position="84"/>
        <end position="102"/>
    </location>
</feature>
<name>A0A4Y9YFI8_9APHY</name>
<sequence length="200" mass="21961">MSPDNSLIIADNSIYAESTAIGYIFTAFAMMILYEHVLGLGQEIDLFWRKKLFGPALIFLANRYVLLVYGVGYLLQVPLWTTPTVGQAPLLLPFIGLTISSRGMPRSDCEATDFIFYIANMLLFAITGVLAALRVYAISNGDKAIGAAVLTVGMVPAVVNLYTTVRQSYAYLGVDGICSRNRDFTFGTANMYVPADYYLC</sequence>
<feature type="transmembrane region" description="Helical" evidence="1">
    <location>
        <begin position="20"/>
        <end position="40"/>
    </location>
</feature>
<evidence type="ECO:0000259" key="2">
    <source>
        <dbReference type="Pfam" id="PF20151"/>
    </source>
</evidence>
<evidence type="ECO:0000313" key="3">
    <source>
        <dbReference type="EMBL" id="TFY60211.1"/>
    </source>
</evidence>
<reference evidence="3 4" key="1">
    <citation type="submission" date="2019-01" db="EMBL/GenBank/DDBJ databases">
        <title>Genome sequencing of the rare red list fungi Fomitopsis rosea.</title>
        <authorList>
            <person name="Buettner E."/>
            <person name="Kellner H."/>
        </authorList>
    </citation>
    <scope>NUCLEOTIDE SEQUENCE [LARGE SCALE GENOMIC DNA]</scope>
    <source>
        <strain evidence="3 4">DSM 105464</strain>
    </source>
</reference>
<dbReference type="Pfam" id="PF20151">
    <property type="entry name" value="DUF6533"/>
    <property type="match status" value="1"/>
</dbReference>
<feature type="transmembrane region" description="Helical" evidence="1">
    <location>
        <begin position="114"/>
        <end position="138"/>
    </location>
</feature>
<feature type="transmembrane region" description="Helical" evidence="1">
    <location>
        <begin position="144"/>
        <end position="162"/>
    </location>
</feature>
<dbReference type="AlphaFoldDB" id="A0A4Y9YFI8"/>
<feature type="transmembrane region" description="Helical" evidence="1">
    <location>
        <begin position="52"/>
        <end position="72"/>
    </location>
</feature>
<dbReference type="InterPro" id="IPR045340">
    <property type="entry name" value="DUF6533"/>
</dbReference>
<feature type="domain" description="DUF6533" evidence="2">
    <location>
        <begin position="23"/>
        <end position="67"/>
    </location>
</feature>
<keyword evidence="1" id="KW-0812">Transmembrane</keyword>
<evidence type="ECO:0000313" key="4">
    <source>
        <dbReference type="Proteomes" id="UP000298390"/>
    </source>
</evidence>
<evidence type="ECO:0000256" key="1">
    <source>
        <dbReference type="SAM" id="Phobius"/>
    </source>
</evidence>